<name>A0A0E2B8L3_9LEPT</name>
<evidence type="ECO:0000313" key="2">
    <source>
        <dbReference type="Proteomes" id="UP000006253"/>
    </source>
</evidence>
<comment type="caution">
    <text evidence="1">The sequence shown here is derived from an EMBL/GenBank/DDBJ whole genome shotgun (WGS) entry which is preliminary data.</text>
</comment>
<gene>
    <name evidence="1" type="ORF">LEP1GSC081_1313</name>
</gene>
<organism evidence="1 2">
    <name type="scientific">Leptospira kirschneri str. H1</name>
    <dbReference type="NCBI Taxonomy" id="1049966"/>
    <lineage>
        <taxon>Bacteria</taxon>
        <taxon>Pseudomonadati</taxon>
        <taxon>Spirochaetota</taxon>
        <taxon>Spirochaetia</taxon>
        <taxon>Leptospirales</taxon>
        <taxon>Leptospiraceae</taxon>
        <taxon>Leptospira</taxon>
    </lineage>
</organism>
<dbReference type="AlphaFoldDB" id="A0A0E2B8L3"/>
<reference evidence="1 2" key="1">
    <citation type="submission" date="2012-10" db="EMBL/GenBank/DDBJ databases">
        <authorList>
            <person name="Harkins D.M."/>
            <person name="Durkin A.S."/>
            <person name="Brinkac L.M."/>
            <person name="Selengut J.D."/>
            <person name="Sanka R."/>
            <person name="DePew J."/>
            <person name="Purushe J."/>
            <person name="Peacock S.J."/>
            <person name="Thaipadungpanit J."/>
            <person name="Wuthiekanun V.W."/>
            <person name="Day N.P."/>
            <person name="Vinetz J.M."/>
            <person name="Sutton G.G."/>
            <person name="Nelson W.C."/>
            <person name="Fouts D.E."/>
        </authorList>
    </citation>
    <scope>NUCLEOTIDE SEQUENCE [LARGE SCALE GENOMIC DNA]</scope>
    <source>
        <strain evidence="1 2">H1</strain>
    </source>
</reference>
<protein>
    <recommendedName>
        <fullName evidence="3">N-acetyltransferase domain-containing protein</fullName>
    </recommendedName>
</protein>
<dbReference type="Proteomes" id="UP000006253">
    <property type="component" value="Unassembled WGS sequence"/>
</dbReference>
<evidence type="ECO:0000313" key="1">
    <source>
        <dbReference type="EMBL" id="EKO13450.1"/>
    </source>
</evidence>
<evidence type="ECO:0008006" key="3">
    <source>
        <dbReference type="Google" id="ProtNLM"/>
    </source>
</evidence>
<dbReference type="EMBL" id="AHMY02000073">
    <property type="protein sequence ID" value="EKO13450.1"/>
    <property type="molecule type" value="Genomic_DNA"/>
</dbReference>
<accession>A0A0E2B8L3</accession>
<dbReference type="RefSeq" id="WP_004767187.1">
    <property type="nucleotide sequence ID" value="NZ_AHMY02000073.1"/>
</dbReference>
<proteinExistence type="predicted"/>
<sequence>MLLTIQRTKPVNKFHVIRLSGLENQDELNHVKKFAGDIFNNFGYTKSLYTAVEMDAWSTWFYVREGSEILAAMRIVEKKPNNLIPLELGIIKDTEPNQRYAVIGDNIADWNSVSFEHSKKGCWAALATFKAAAQYCIDKNFDIVYGFYHKNVNSIVKLYTSIGAVPSKKYEREVYFPECYHNNELVYLTPIEIPKVALQKIRTRLW</sequence>
<dbReference type="NCBIfam" id="NF047533">
    <property type="entry name" value="LBL_2463_fam"/>
    <property type="match status" value="1"/>
</dbReference>